<evidence type="ECO:0000313" key="4">
    <source>
        <dbReference type="EMBL" id="MBW3098931.1"/>
    </source>
</evidence>
<proteinExistence type="predicted"/>
<evidence type="ECO:0000256" key="2">
    <source>
        <dbReference type="ARBA" id="ARBA00023315"/>
    </source>
</evidence>
<dbReference type="CDD" id="cd04301">
    <property type="entry name" value="NAT_SF"/>
    <property type="match status" value="1"/>
</dbReference>
<evidence type="ECO:0000256" key="1">
    <source>
        <dbReference type="ARBA" id="ARBA00022679"/>
    </source>
</evidence>
<dbReference type="PANTHER" id="PTHR43877:SF1">
    <property type="entry name" value="ACETYLTRANSFERASE"/>
    <property type="match status" value="1"/>
</dbReference>
<gene>
    <name evidence="4" type="ORF">KY465_16750</name>
</gene>
<sequence length="177" mass="19151">MFFVRTASERDVGAIAALLAVTWRATYTSLYGPQKVEELIAAWHAPERIREHLARPEGEYLIADDGTELGGMAYATMSGQDDIKTIRLHQLYVHPGHQRQGIGRDLFADIETCFPGARRLVVEVDPNNGQAIAFYRGVGMTEAGRIDDCGTPGSGIPAILMEKELPAGPDASGLVGV</sequence>
<dbReference type="PANTHER" id="PTHR43877">
    <property type="entry name" value="AMINOALKYLPHOSPHONATE N-ACETYLTRANSFERASE-RELATED-RELATED"/>
    <property type="match status" value="1"/>
</dbReference>
<feature type="domain" description="N-acetyltransferase" evidence="3">
    <location>
        <begin position="2"/>
        <end position="166"/>
    </location>
</feature>
<evidence type="ECO:0000313" key="5">
    <source>
        <dbReference type="Proteomes" id="UP001430804"/>
    </source>
</evidence>
<dbReference type="PROSITE" id="PS51186">
    <property type="entry name" value="GNAT"/>
    <property type="match status" value="1"/>
</dbReference>
<keyword evidence="5" id="KW-1185">Reference proteome</keyword>
<dbReference type="RefSeq" id="WP_219203333.1">
    <property type="nucleotide sequence ID" value="NZ_JAHWQX010000004.1"/>
</dbReference>
<reference evidence="4" key="1">
    <citation type="submission" date="2021-07" db="EMBL/GenBank/DDBJ databases">
        <title>Pseudohoeflea marina sp. nov. a polyhydroxyalcanoate-producing bacterium.</title>
        <authorList>
            <person name="Zheng W."/>
            <person name="Yu S."/>
            <person name="Huang Y."/>
        </authorList>
    </citation>
    <scope>NUCLEOTIDE SEQUENCE</scope>
    <source>
        <strain evidence="4">DP4N28-3</strain>
    </source>
</reference>
<evidence type="ECO:0000259" key="3">
    <source>
        <dbReference type="PROSITE" id="PS51186"/>
    </source>
</evidence>
<organism evidence="4 5">
    <name type="scientific">Pseudohoeflea coraliihabitans</name>
    <dbReference type="NCBI Taxonomy" id="2860393"/>
    <lineage>
        <taxon>Bacteria</taxon>
        <taxon>Pseudomonadati</taxon>
        <taxon>Pseudomonadota</taxon>
        <taxon>Alphaproteobacteria</taxon>
        <taxon>Hyphomicrobiales</taxon>
        <taxon>Rhizobiaceae</taxon>
        <taxon>Pseudohoeflea</taxon>
    </lineage>
</organism>
<keyword evidence="1 4" id="KW-0808">Transferase</keyword>
<dbReference type="EC" id="2.3.1.-" evidence="4"/>
<comment type="caution">
    <text evidence="4">The sequence shown here is derived from an EMBL/GenBank/DDBJ whole genome shotgun (WGS) entry which is preliminary data.</text>
</comment>
<dbReference type="EMBL" id="JAHWQX010000004">
    <property type="protein sequence ID" value="MBW3098931.1"/>
    <property type="molecule type" value="Genomic_DNA"/>
</dbReference>
<accession>A0ABS6WSJ8</accession>
<dbReference type="Pfam" id="PF00583">
    <property type="entry name" value="Acetyltransf_1"/>
    <property type="match status" value="1"/>
</dbReference>
<dbReference type="GO" id="GO:0016746">
    <property type="term" value="F:acyltransferase activity"/>
    <property type="evidence" value="ECO:0007669"/>
    <property type="project" value="UniProtKB-KW"/>
</dbReference>
<dbReference type="Proteomes" id="UP001430804">
    <property type="component" value="Unassembled WGS sequence"/>
</dbReference>
<name>A0ABS6WSJ8_9HYPH</name>
<dbReference type="InterPro" id="IPR000182">
    <property type="entry name" value="GNAT_dom"/>
</dbReference>
<protein>
    <submittedName>
        <fullName evidence="4">GNAT family N-acetyltransferase</fullName>
        <ecNumber evidence="4">2.3.1.-</ecNumber>
    </submittedName>
</protein>
<keyword evidence="2 4" id="KW-0012">Acyltransferase</keyword>
<dbReference type="InterPro" id="IPR050832">
    <property type="entry name" value="Bact_Acetyltransf"/>
</dbReference>